<keyword evidence="1" id="KW-1133">Transmembrane helix</keyword>
<keyword evidence="1" id="KW-0812">Transmembrane</keyword>
<sequence>MIVVMQFLKERGVWCRTCGLAVFRTMTSRTVAQGWWGYGSFLITPFVLLYNLVGRLKLRKLGEPVPALDGSSTAPWNPGRPVFLRATMLVPILLVAFVTTVAILADPANKIGQCVVSQGTDDVEFVDCSQRNEGVVLSVVDDKDQCPAEAVGYVEEYTEYRSGGRHVDEIYCIGA</sequence>
<name>A0A8J3JEG6_9ACTN</name>
<organism evidence="2 3">
    <name type="scientific">Catellatospora bangladeshensis</name>
    <dbReference type="NCBI Taxonomy" id="310355"/>
    <lineage>
        <taxon>Bacteria</taxon>
        <taxon>Bacillati</taxon>
        <taxon>Actinomycetota</taxon>
        <taxon>Actinomycetes</taxon>
        <taxon>Micromonosporales</taxon>
        <taxon>Micromonosporaceae</taxon>
        <taxon>Catellatospora</taxon>
    </lineage>
</organism>
<evidence type="ECO:0000313" key="2">
    <source>
        <dbReference type="EMBL" id="GIF79163.1"/>
    </source>
</evidence>
<dbReference type="Proteomes" id="UP000601223">
    <property type="component" value="Unassembled WGS sequence"/>
</dbReference>
<reference evidence="2 3" key="1">
    <citation type="submission" date="2021-01" db="EMBL/GenBank/DDBJ databases">
        <title>Whole genome shotgun sequence of Catellatospora bangladeshensis NBRC 107357.</title>
        <authorList>
            <person name="Komaki H."/>
            <person name="Tamura T."/>
        </authorList>
    </citation>
    <scope>NUCLEOTIDE SEQUENCE [LARGE SCALE GENOMIC DNA]</scope>
    <source>
        <strain evidence="2 3">NBRC 107357</strain>
    </source>
</reference>
<dbReference type="EMBL" id="BONF01000004">
    <property type="protein sequence ID" value="GIF79163.1"/>
    <property type="molecule type" value="Genomic_DNA"/>
</dbReference>
<keyword evidence="3" id="KW-1185">Reference proteome</keyword>
<accession>A0A8J3JEG6</accession>
<protein>
    <submittedName>
        <fullName evidence="2">Uncharacterized protein</fullName>
    </submittedName>
</protein>
<feature type="transmembrane region" description="Helical" evidence="1">
    <location>
        <begin position="82"/>
        <end position="105"/>
    </location>
</feature>
<keyword evidence="1" id="KW-0472">Membrane</keyword>
<evidence type="ECO:0000313" key="3">
    <source>
        <dbReference type="Proteomes" id="UP000601223"/>
    </source>
</evidence>
<dbReference type="AlphaFoldDB" id="A0A8J3JEG6"/>
<comment type="caution">
    <text evidence="2">The sequence shown here is derived from an EMBL/GenBank/DDBJ whole genome shotgun (WGS) entry which is preliminary data.</text>
</comment>
<feature type="transmembrane region" description="Helical" evidence="1">
    <location>
        <begin position="35"/>
        <end position="53"/>
    </location>
</feature>
<gene>
    <name evidence="2" type="ORF">Cba03nite_05120</name>
</gene>
<evidence type="ECO:0000256" key="1">
    <source>
        <dbReference type="SAM" id="Phobius"/>
    </source>
</evidence>
<proteinExistence type="predicted"/>